<keyword evidence="2" id="KW-1185">Reference proteome</keyword>
<evidence type="ECO:0000313" key="2">
    <source>
        <dbReference type="Proteomes" id="UP000540191"/>
    </source>
</evidence>
<dbReference type="Pfam" id="PF11248">
    <property type="entry name" value="DUF3046"/>
    <property type="match status" value="1"/>
</dbReference>
<evidence type="ECO:0008006" key="3">
    <source>
        <dbReference type="Google" id="ProtNLM"/>
    </source>
</evidence>
<dbReference type="InterPro" id="IPR021408">
    <property type="entry name" value="DUF3046"/>
</dbReference>
<gene>
    <name evidence="1" type="ORF">HDA30_000362</name>
</gene>
<accession>A0A7W7M2G0</accession>
<name>A0A7W7M2G0_9MICC</name>
<evidence type="ECO:0000313" key="1">
    <source>
        <dbReference type="EMBL" id="MBB4734854.1"/>
    </source>
</evidence>
<sequence length="72" mass="8105">MRLSEFHRLVDEEFGGGRGSMMVDSLHLPGLHCTAAEALRAGIEPRRVWHALCDLNEVPESRRLGRDMPPKP</sequence>
<dbReference type="Proteomes" id="UP000540191">
    <property type="component" value="Unassembled WGS sequence"/>
</dbReference>
<dbReference type="EMBL" id="JACHNA010000001">
    <property type="protein sequence ID" value="MBB4734854.1"/>
    <property type="molecule type" value="Genomic_DNA"/>
</dbReference>
<organism evidence="1 2">
    <name type="scientific">Micrococcus cohnii</name>
    <dbReference type="NCBI Taxonomy" id="993416"/>
    <lineage>
        <taxon>Bacteria</taxon>
        <taxon>Bacillati</taxon>
        <taxon>Actinomycetota</taxon>
        <taxon>Actinomycetes</taxon>
        <taxon>Micrococcales</taxon>
        <taxon>Micrococcaceae</taxon>
        <taxon>Micrococcus</taxon>
    </lineage>
</organism>
<comment type="caution">
    <text evidence="1">The sequence shown here is derived from an EMBL/GenBank/DDBJ whole genome shotgun (WGS) entry which is preliminary data.</text>
</comment>
<dbReference type="RefSeq" id="WP_184240934.1">
    <property type="nucleotide sequence ID" value="NZ_JACHNA010000001.1"/>
</dbReference>
<dbReference type="AlphaFoldDB" id="A0A7W7M2G0"/>
<proteinExistence type="predicted"/>
<reference evidence="1 2" key="1">
    <citation type="submission" date="2020-08" db="EMBL/GenBank/DDBJ databases">
        <title>Sequencing the genomes of 1000 actinobacteria strains.</title>
        <authorList>
            <person name="Klenk H.-P."/>
        </authorList>
    </citation>
    <scope>NUCLEOTIDE SEQUENCE [LARGE SCALE GENOMIC DNA]</scope>
    <source>
        <strain evidence="1 2">DSM 23974</strain>
    </source>
</reference>
<protein>
    <recommendedName>
        <fullName evidence="3">DUF3046 domain-containing protein</fullName>
    </recommendedName>
</protein>